<dbReference type="EMBL" id="CP031320">
    <property type="protein sequence ID" value="AXK34556.1"/>
    <property type="molecule type" value="Genomic_DNA"/>
</dbReference>
<gene>
    <name evidence="2" type="ORF">DVA86_19805</name>
</gene>
<protein>
    <submittedName>
        <fullName evidence="2">Uncharacterized protein</fullName>
    </submittedName>
</protein>
<sequence>MAAADGGTGGGSGAGTGGGSGGEAQPPPEVRIGTANNSAFNFGAHGTANTTNVTDAAPQDAAQHELLEAVHALRQDLERFVATEDTRVLDAELVAAEEEIGTSGAASRTRLERLRDALAAAGTAVTALGSGAAVGESVAALLRG</sequence>
<evidence type="ECO:0000313" key="3">
    <source>
        <dbReference type="Proteomes" id="UP000254425"/>
    </source>
</evidence>
<name>A0A345XSE0_9ACTN</name>
<reference evidence="2 3" key="1">
    <citation type="submission" date="2018-07" db="EMBL/GenBank/DDBJ databases">
        <title>Draft genome of the type strain Streptomyces armeniacus ATCC 15676.</title>
        <authorList>
            <person name="Labana P."/>
            <person name="Gosse J.T."/>
            <person name="Boddy C.N."/>
        </authorList>
    </citation>
    <scope>NUCLEOTIDE SEQUENCE [LARGE SCALE GENOMIC DNA]</scope>
    <source>
        <strain evidence="2 3">ATCC 15676</strain>
    </source>
</reference>
<proteinExistence type="predicted"/>
<accession>A0A345XSE0</accession>
<dbReference type="KEGG" id="sarm:DVA86_19805"/>
<feature type="region of interest" description="Disordered" evidence="1">
    <location>
        <begin position="1"/>
        <end position="52"/>
    </location>
</feature>
<keyword evidence="3" id="KW-1185">Reference proteome</keyword>
<evidence type="ECO:0000256" key="1">
    <source>
        <dbReference type="SAM" id="MobiDB-lite"/>
    </source>
</evidence>
<dbReference type="RefSeq" id="WP_208880059.1">
    <property type="nucleotide sequence ID" value="NZ_CP031320.1"/>
</dbReference>
<organism evidence="2 3">
    <name type="scientific">Streptomyces armeniacus</name>
    <dbReference type="NCBI Taxonomy" id="83291"/>
    <lineage>
        <taxon>Bacteria</taxon>
        <taxon>Bacillati</taxon>
        <taxon>Actinomycetota</taxon>
        <taxon>Actinomycetes</taxon>
        <taxon>Kitasatosporales</taxon>
        <taxon>Streptomycetaceae</taxon>
        <taxon>Streptomyces</taxon>
    </lineage>
</organism>
<dbReference type="AlphaFoldDB" id="A0A345XSE0"/>
<feature type="compositionally biased region" description="Gly residues" evidence="1">
    <location>
        <begin position="1"/>
        <end position="22"/>
    </location>
</feature>
<evidence type="ECO:0000313" key="2">
    <source>
        <dbReference type="EMBL" id="AXK34556.1"/>
    </source>
</evidence>
<dbReference type="Proteomes" id="UP000254425">
    <property type="component" value="Chromosome"/>
</dbReference>